<dbReference type="EMBL" id="JH159179">
    <property type="protein sequence ID" value="EGZ04563.1"/>
    <property type="molecule type" value="Genomic_DNA"/>
</dbReference>
<name>G5AIV0_PHYSP</name>
<accession>G5AIV0</accession>
<evidence type="ECO:0000256" key="1">
    <source>
        <dbReference type="SAM" id="MobiDB-lite"/>
    </source>
</evidence>
<evidence type="ECO:0000313" key="3">
    <source>
        <dbReference type="Proteomes" id="UP000002640"/>
    </source>
</evidence>
<proteinExistence type="predicted"/>
<dbReference type="RefSeq" id="XP_009540001.1">
    <property type="nucleotide sequence ID" value="XM_009541706.1"/>
</dbReference>
<reference evidence="2 3" key="1">
    <citation type="journal article" date="2006" name="Science">
        <title>Phytophthora genome sequences uncover evolutionary origins and mechanisms of pathogenesis.</title>
        <authorList>
            <person name="Tyler B.M."/>
            <person name="Tripathy S."/>
            <person name="Zhang X."/>
            <person name="Dehal P."/>
            <person name="Jiang R.H."/>
            <person name="Aerts A."/>
            <person name="Arredondo F.D."/>
            <person name="Baxter L."/>
            <person name="Bensasson D."/>
            <person name="Beynon J.L."/>
            <person name="Chapman J."/>
            <person name="Damasceno C.M."/>
            <person name="Dorrance A.E."/>
            <person name="Dou D."/>
            <person name="Dickerman A.W."/>
            <person name="Dubchak I.L."/>
            <person name="Garbelotto M."/>
            <person name="Gijzen M."/>
            <person name="Gordon S.G."/>
            <person name="Govers F."/>
            <person name="Grunwald N.J."/>
            <person name="Huang W."/>
            <person name="Ivors K.L."/>
            <person name="Jones R.W."/>
            <person name="Kamoun S."/>
            <person name="Krampis K."/>
            <person name="Lamour K.H."/>
            <person name="Lee M.K."/>
            <person name="McDonald W.H."/>
            <person name="Medina M."/>
            <person name="Meijer H.J."/>
            <person name="Nordberg E.K."/>
            <person name="Maclean D.J."/>
            <person name="Ospina-Giraldo M.D."/>
            <person name="Morris P.F."/>
            <person name="Phuntumart V."/>
            <person name="Putnam N.H."/>
            <person name="Rash S."/>
            <person name="Rose J.K."/>
            <person name="Sakihama Y."/>
            <person name="Salamov A.A."/>
            <person name="Savidor A."/>
            <person name="Scheuring C.F."/>
            <person name="Smith B.M."/>
            <person name="Sobral B.W."/>
            <person name="Terry A."/>
            <person name="Torto-Alalibo T.A."/>
            <person name="Win J."/>
            <person name="Xu Z."/>
            <person name="Zhang H."/>
            <person name="Grigoriev I.V."/>
            <person name="Rokhsar D.S."/>
            <person name="Boore J.L."/>
        </authorList>
    </citation>
    <scope>NUCLEOTIDE SEQUENCE [LARGE SCALE GENOMIC DNA]</scope>
    <source>
        <strain evidence="2 3">P6497</strain>
    </source>
</reference>
<dbReference type="GeneID" id="20648471"/>
<feature type="region of interest" description="Disordered" evidence="1">
    <location>
        <begin position="1"/>
        <end position="28"/>
    </location>
</feature>
<feature type="compositionally biased region" description="Low complexity" evidence="1">
    <location>
        <begin position="17"/>
        <end position="28"/>
    </location>
</feature>
<dbReference type="AlphaFoldDB" id="G5AIV0"/>
<dbReference type="KEGG" id="psoj:PHYSODRAFT_343170"/>
<keyword evidence="3" id="KW-1185">Reference proteome</keyword>
<sequence>MPMLRTSSRVVRRCRSARPSPARRSFSSRPEDWLGIDDEYLSMRGLAIASRVLNGMTDFVRYSRANPRVFVSGASDEVRSSMYVLSQFPTHTRVDLPGFVRGAERAANTVLHRLYAQDQSETKQCLDQLATPESVKSKQGRAVLEQLNVNVAALEAVEYTRERVEEEVKVVFDPAILREKTVVLMVN</sequence>
<organism evidence="2 3">
    <name type="scientific">Phytophthora sojae (strain P6497)</name>
    <name type="common">Soybean stem and root rot agent</name>
    <name type="synonym">Phytophthora megasperma f. sp. glycines</name>
    <dbReference type="NCBI Taxonomy" id="1094619"/>
    <lineage>
        <taxon>Eukaryota</taxon>
        <taxon>Sar</taxon>
        <taxon>Stramenopiles</taxon>
        <taxon>Oomycota</taxon>
        <taxon>Peronosporomycetes</taxon>
        <taxon>Peronosporales</taxon>
        <taxon>Peronosporaceae</taxon>
        <taxon>Phytophthora</taxon>
    </lineage>
</organism>
<gene>
    <name evidence="2" type="ORF">PHYSODRAFT_343170</name>
</gene>
<protein>
    <submittedName>
        <fullName evidence="2">Uncharacterized protein</fullName>
    </submittedName>
</protein>
<evidence type="ECO:0000313" key="2">
    <source>
        <dbReference type="EMBL" id="EGZ04563.1"/>
    </source>
</evidence>
<dbReference type="Proteomes" id="UP000002640">
    <property type="component" value="Unassembled WGS sequence"/>
</dbReference>
<dbReference type="InParanoid" id="G5AIV0"/>